<accession>A0A327W5Y9</accession>
<protein>
    <recommendedName>
        <fullName evidence="4">Lipocalin-like protein</fullName>
    </recommendedName>
</protein>
<dbReference type="Proteomes" id="UP000249819">
    <property type="component" value="Unassembled WGS sequence"/>
</dbReference>
<reference evidence="2 3" key="1">
    <citation type="submission" date="2018-06" db="EMBL/GenBank/DDBJ databases">
        <title>Genomic Encyclopedia of Archaeal and Bacterial Type Strains, Phase II (KMG-II): from individual species to whole genera.</title>
        <authorList>
            <person name="Goeker M."/>
        </authorList>
    </citation>
    <scope>NUCLEOTIDE SEQUENCE [LARGE SCALE GENOMIC DNA]</scope>
    <source>
        <strain evidence="2 3">DSM 29821</strain>
    </source>
</reference>
<sequence>MKLFSLLVCLLIFSGKMVSAQVTDVFDDKIPGVWVLSSVKFGGPVDINKDGLKSDDAIKEYDSCRKDQRFYFGANKDAKTMAGSTVPGCQSEIETYTWKVVKKKIREAHYENGRRIVNEVEVLVLVLRSTTDNDGVQYRIDNITRKEMKLRMELNDGNDSTAEARVIFKKVKE</sequence>
<dbReference type="EMBL" id="QLMA01000002">
    <property type="protein sequence ID" value="RAJ85929.1"/>
    <property type="molecule type" value="Genomic_DNA"/>
</dbReference>
<evidence type="ECO:0000256" key="1">
    <source>
        <dbReference type="SAM" id="SignalP"/>
    </source>
</evidence>
<proteinExistence type="predicted"/>
<organism evidence="2 3">
    <name type="scientific">Chitinophaga dinghuensis</name>
    <dbReference type="NCBI Taxonomy" id="1539050"/>
    <lineage>
        <taxon>Bacteria</taxon>
        <taxon>Pseudomonadati</taxon>
        <taxon>Bacteroidota</taxon>
        <taxon>Chitinophagia</taxon>
        <taxon>Chitinophagales</taxon>
        <taxon>Chitinophagaceae</taxon>
        <taxon>Chitinophaga</taxon>
    </lineage>
</organism>
<dbReference type="RefSeq" id="WP_146616149.1">
    <property type="nucleotide sequence ID" value="NZ_QLMA01000002.1"/>
</dbReference>
<evidence type="ECO:0000313" key="3">
    <source>
        <dbReference type="Proteomes" id="UP000249819"/>
    </source>
</evidence>
<feature type="chain" id="PRO_5016444692" description="Lipocalin-like protein" evidence="1">
    <location>
        <begin position="21"/>
        <end position="173"/>
    </location>
</feature>
<name>A0A327W5Y9_9BACT</name>
<dbReference type="OrthoDB" id="660139at2"/>
<keyword evidence="3" id="KW-1185">Reference proteome</keyword>
<keyword evidence="1" id="KW-0732">Signal</keyword>
<gene>
    <name evidence="2" type="ORF">CLV59_102636</name>
</gene>
<comment type="caution">
    <text evidence="2">The sequence shown here is derived from an EMBL/GenBank/DDBJ whole genome shotgun (WGS) entry which is preliminary data.</text>
</comment>
<evidence type="ECO:0000313" key="2">
    <source>
        <dbReference type="EMBL" id="RAJ85929.1"/>
    </source>
</evidence>
<feature type="signal peptide" evidence="1">
    <location>
        <begin position="1"/>
        <end position="20"/>
    </location>
</feature>
<dbReference type="AlphaFoldDB" id="A0A327W5Y9"/>
<evidence type="ECO:0008006" key="4">
    <source>
        <dbReference type="Google" id="ProtNLM"/>
    </source>
</evidence>